<gene>
    <name evidence="2" type="ORF">AB0I59_04445</name>
</gene>
<dbReference type="Gene3D" id="1.10.510.10">
    <property type="entry name" value="Transferase(Phosphotransferase) domain 1"/>
    <property type="match status" value="1"/>
</dbReference>
<dbReference type="InterPro" id="IPR000719">
    <property type="entry name" value="Prot_kinase_dom"/>
</dbReference>
<evidence type="ECO:0000259" key="1">
    <source>
        <dbReference type="PROSITE" id="PS50011"/>
    </source>
</evidence>
<comment type="caution">
    <text evidence="2">The sequence shown here is derived from an EMBL/GenBank/DDBJ whole genome shotgun (WGS) entry which is preliminary data.</text>
</comment>
<keyword evidence="3" id="KW-1185">Reference proteome</keyword>
<accession>A0ABV3G8E1</accession>
<evidence type="ECO:0000313" key="2">
    <source>
        <dbReference type="EMBL" id="MEV0967862.1"/>
    </source>
</evidence>
<dbReference type="InterPro" id="IPR023346">
    <property type="entry name" value="Lysozyme-like_dom_sf"/>
</dbReference>
<proteinExistence type="predicted"/>
<dbReference type="Pfam" id="PF00069">
    <property type="entry name" value="Pkinase"/>
    <property type="match status" value="1"/>
</dbReference>
<dbReference type="GO" id="GO:0016301">
    <property type="term" value="F:kinase activity"/>
    <property type="evidence" value="ECO:0007669"/>
    <property type="project" value="UniProtKB-KW"/>
</dbReference>
<evidence type="ECO:0000313" key="3">
    <source>
        <dbReference type="Proteomes" id="UP001551675"/>
    </source>
</evidence>
<protein>
    <submittedName>
        <fullName evidence="2">Serine/threonine-protein kinase</fullName>
    </submittedName>
</protein>
<dbReference type="SMART" id="SM00220">
    <property type="entry name" value="S_TKc"/>
    <property type="match status" value="1"/>
</dbReference>
<dbReference type="EMBL" id="JBFALK010000002">
    <property type="protein sequence ID" value="MEV0967862.1"/>
    <property type="molecule type" value="Genomic_DNA"/>
</dbReference>
<dbReference type="SUPFAM" id="SSF53955">
    <property type="entry name" value="Lysozyme-like"/>
    <property type="match status" value="1"/>
</dbReference>
<dbReference type="Gene3D" id="1.10.530.10">
    <property type="match status" value="1"/>
</dbReference>
<dbReference type="RefSeq" id="WP_358129944.1">
    <property type="nucleotide sequence ID" value="NZ_JBFALK010000002.1"/>
</dbReference>
<reference evidence="2 3" key="1">
    <citation type="submission" date="2024-06" db="EMBL/GenBank/DDBJ databases">
        <title>The Natural Products Discovery Center: Release of the First 8490 Sequenced Strains for Exploring Actinobacteria Biosynthetic Diversity.</title>
        <authorList>
            <person name="Kalkreuter E."/>
            <person name="Kautsar S.A."/>
            <person name="Yang D."/>
            <person name="Bader C.D."/>
            <person name="Teijaro C.N."/>
            <person name="Fluegel L."/>
            <person name="Davis C.M."/>
            <person name="Simpson J.R."/>
            <person name="Lauterbach L."/>
            <person name="Steele A.D."/>
            <person name="Gui C."/>
            <person name="Meng S."/>
            <person name="Li G."/>
            <person name="Viehrig K."/>
            <person name="Ye F."/>
            <person name="Su P."/>
            <person name="Kiefer A.F."/>
            <person name="Nichols A."/>
            <person name="Cepeda A.J."/>
            <person name="Yan W."/>
            <person name="Fan B."/>
            <person name="Jiang Y."/>
            <person name="Adhikari A."/>
            <person name="Zheng C.-J."/>
            <person name="Schuster L."/>
            <person name="Cowan T.M."/>
            <person name="Smanski M.J."/>
            <person name="Chevrette M.G."/>
            <person name="De Carvalho L.P.S."/>
            <person name="Shen B."/>
        </authorList>
    </citation>
    <scope>NUCLEOTIDE SEQUENCE [LARGE SCALE GENOMIC DNA]</scope>
    <source>
        <strain evidence="2 3">NPDC050100</strain>
    </source>
</reference>
<keyword evidence="2" id="KW-0418">Kinase</keyword>
<dbReference type="CDD" id="cd14014">
    <property type="entry name" value="STKc_PknB_like"/>
    <property type="match status" value="1"/>
</dbReference>
<organism evidence="2 3">
    <name type="scientific">Microtetraspora glauca</name>
    <dbReference type="NCBI Taxonomy" id="1996"/>
    <lineage>
        <taxon>Bacteria</taxon>
        <taxon>Bacillati</taxon>
        <taxon>Actinomycetota</taxon>
        <taxon>Actinomycetes</taxon>
        <taxon>Streptosporangiales</taxon>
        <taxon>Streptosporangiaceae</taxon>
        <taxon>Microtetraspora</taxon>
    </lineage>
</organism>
<dbReference type="InterPro" id="IPR051681">
    <property type="entry name" value="Ser/Thr_Kinases-Pseudokinases"/>
</dbReference>
<sequence>MDTEGWAVSVPTGYRVGDWQVTRPIASGSWASVYEGRPVTGDAAPVALKFLPTGTVTRRQLRHLRDMTQREIRLHHTLQHPRIVRVTETLVVDDVNDPELDGACVLVMELAERSLADLLRAGTPGTPVPDAQRLIIEICEGLAHLHAEGWLHGDLKPSNVLVMADGSIRLADFGLATEIDGTHGYLPPAGSVDHVPPERWGEPLTERGYAVRTSADIWALGVTACQLLTGHLPFNAPTARARYVAAAEYAAGERPLSFPATLPDAWRSWIGDCLSPRPRSRPEAARQLHRARLLAGTVRVPSRRRHRAVVGLAAAALLTLAAGTGATPTHGPADPYARWLRTDSDIPREYRALIVQAGTMCDEPGLTPALVAAILKVESGFDPHLSDPTKDEYGIARWTPSVLRYYLPPDRRGEILTPPLSPEDSIPAVGRYLCVRLPLLAGVPGDHGLLGAAAFRSSDDVIREEKGVPARFQPYVERVRRYRAAYKP</sequence>
<keyword evidence="2" id="KW-0808">Transferase</keyword>
<feature type="domain" description="Protein kinase" evidence="1">
    <location>
        <begin position="19"/>
        <end position="293"/>
    </location>
</feature>
<dbReference type="SUPFAM" id="SSF56112">
    <property type="entry name" value="Protein kinase-like (PK-like)"/>
    <property type="match status" value="1"/>
</dbReference>
<dbReference type="PANTHER" id="PTHR44329">
    <property type="entry name" value="SERINE/THREONINE-PROTEIN KINASE TNNI3K-RELATED"/>
    <property type="match status" value="1"/>
</dbReference>
<dbReference type="Proteomes" id="UP001551675">
    <property type="component" value="Unassembled WGS sequence"/>
</dbReference>
<dbReference type="PROSITE" id="PS50011">
    <property type="entry name" value="PROTEIN_KINASE_DOM"/>
    <property type="match status" value="1"/>
</dbReference>
<name>A0ABV3G8E1_MICGL</name>
<dbReference type="InterPro" id="IPR011009">
    <property type="entry name" value="Kinase-like_dom_sf"/>
</dbReference>